<dbReference type="AlphaFoldDB" id="A0A8J2ZTT9"/>
<feature type="coiled-coil region" evidence="1">
    <location>
        <begin position="38"/>
        <end position="75"/>
    </location>
</feature>
<evidence type="ECO:0000313" key="5">
    <source>
        <dbReference type="Proteomes" id="UP000602050"/>
    </source>
</evidence>
<organism evidence="4 5">
    <name type="scientific">Compostibacillus humi</name>
    <dbReference type="NCBI Taxonomy" id="1245525"/>
    <lineage>
        <taxon>Bacteria</taxon>
        <taxon>Bacillati</taxon>
        <taxon>Bacillota</taxon>
        <taxon>Bacilli</taxon>
        <taxon>Bacillales</taxon>
        <taxon>Bacillaceae</taxon>
        <taxon>Compostibacillus</taxon>
    </lineage>
</organism>
<dbReference type="InterPro" id="IPR048198">
    <property type="entry name" value="YtrI"/>
</dbReference>
<reference evidence="4" key="2">
    <citation type="submission" date="2020-09" db="EMBL/GenBank/DDBJ databases">
        <authorList>
            <person name="Sun Q."/>
            <person name="Zhou Y."/>
        </authorList>
    </citation>
    <scope>NUCLEOTIDE SEQUENCE</scope>
    <source>
        <strain evidence="4">CGMCC 1.12360</strain>
    </source>
</reference>
<gene>
    <name evidence="4" type="ORF">GCM10010978_15850</name>
</gene>
<dbReference type="Proteomes" id="UP000602050">
    <property type="component" value="Unassembled WGS sequence"/>
</dbReference>
<reference evidence="4" key="1">
    <citation type="journal article" date="2014" name="Int. J. Syst. Evol. Microbiol.">
        <title>Complete genome sequence of Corynebacterium casei LMG S-19264T (=DSM 44701T), isolated from a smear-ripened cheese.</title>
        <authorList>
            <consortium name="US DOE Joint Genome Institute (JGI-PGF)"/>
            <person name="Walter F."/>
            <person name="Albersmeier A."/>
            <person name="Kalinowski J."/>
            <person name="Ruckert C."/>
        </authorList>
    </citation>
    <scope>NUCLEOTIDE SEQUENCE</scope>
    <source>
        <strain evidence="4">CGMCC 1.12360</strain>
    </source>
</reference>
<comment type="caution">
    <text evidence="4">The sequence shown here is derived from an EMBL/GenBank/DDBJ whole genome shotgun (WGS) entry which is preliminary data.</text>
</comment>
<dbReference type="RefSeq" id="WP_188391853.1">
    <property type="nucleotide sequence ID" value="NZ_BMEV01000024.1"/>
</dbReference>
<evidence type="ECO:0000256" key="2">
    <source>
        <dbReference type="SAM" id="Phobius"/>
    </source>
</evidence>
<protein>
    <recommendedName>
        <fullName evidence="3">Sporulation membrane protein YtrI C-terminal domain-containing protein</fullName>
    </recommendedName>
</protein>
<feature type="transmembrane region" description="Helical" evidence="2">
    <location>
        <begin position="12"/>
        <end position="34"/>
    </location>
</feature>
<keyword evidence="2" id="KW-0812">Transmembrane</keyword>
<dbReference type="EMBL" id="BMEV01000024">
    <property type="protein sequence ID" value="GGH75719.1"/>
    <property type="molecule type" value="Genomic_DNA"/>
</dbReference>
<keyword evidence="2" id="KW-1133">Transmembrane helix</keyword>
<feature type="domain" description="Sporulation membrane protein YtrI C-terminal" evidence="3">
    <location>
        <begin position="81"/>
        <end position="163"/>
    </location>
</feature>
<evidence type="ECO:0000256" key="1">
    <source>
        <dbReference type="SAM" id="Coils"/>
    </source>
</evidence>
<evidence type="ECO:0000313" key="4">
    <source>
        <dbReference type="EMBL" id="GGH75719.1"/>
    </source>
</evidence>
<dbReference type="InterPro" id="IPR058620">
    <property type="entry name" value="YtrI_C"/>
</dbReference>
<evidence type="ECO:0000259" key="3">
    <source>
        <dbReference type="Pfam" id="PF26347"/>
    </source>
</evidence>
<accession>A0A8J2ZTT9</accession>
<keyword evidence="1" id="KW-0175">Coiled coil</keyword>
<sequence>MHIPPYHKKPSWQLFMAGCAIGGIIAYIVLLSMYGKMYEGLIEENVKQQAEINDLERQNEALLKDKEDLNEKANEPRVVESIVVQITNWDSLRLDRLIIHQLEELIKEEINYIVGRDVELISEMDELLISTIENKAFTVDDFTYYFQVEKLTIARKVKLSVFAELDGP</sequence>
<proteinExistence type="predicted"/>
<keyword evidence="2" id="KW-0472">Membrane</keyword>
<name>A0A8J2ZTT9_9BACI</name>
<dbReference type="NCBIfam" id="NF041479">
    <property type="entry name" value="spor_membprot_YtrI"/>
    <property type="match status" value="1"/>
</dbReference>
<dbReference type="Pfam" id="PF26347">
    <property type="entry name" value="YtrI_sporulation"/>
    <property type="match status" value="1"/>
</dbReference>
<keyword evidence="5" id="KW-1185">Reference proteome</keyword>